<dbReference type="SUPFAM" id="SSF88723">
    <property type="entry name" value="PIN domain-like"/>
    <property type="match status" value="1"/>
</dbReference>
<keyword evidence="2" id="KW-0067">ATP-binding</keyword>
<sequence length="429" mass="48084">MKKHFVLDTNILVHDPHAIFKFDEHEIIIPMVVLEELDNLKSRMDSAGKRSREALKILDGLHSQGSLHNGIPIEDGTLRVEDRFHDLVNMPAGMDMIKNDNKILSVCINLSRDLENVILVSKDINMRVKASALGIPAEEYEAAKVDVSKIFSGFTEMSVDPSFIERFYKERELVIENHNFCPNQFVLLKVPETKQSALSKYDADNECLVPLFHAGKKPWGISARNLEQQFAIETLLSEDIKLVTLIGQAGTGKTLLALAAGLEKVIEEKAYQRLVVMRPIIPMGKDIGYLPGSKEEKLQNWMEPITDNLEILFANKGSSGFDYIFDKGLVEIEALTYIRGRSLPNCYIVIDEAQNLTPHEVKTIITRAAEGTKIVFTGDPYQIDNGYLDEYSNGLSILANRFMDESIHGHITLTKGERSELANLGASLL</sequence>
<organism evidence="5 6">
    <name type="scientific">Candidatus Wallbacteria bacterium HGW-Wallbacteria-1</name>
    <dbReference type="NCBI Taxonomy" id="2013854"/>
    <lineage>
        <taxon>Bacteria</taxon>
        <taxon>Candidatus Walliibacteriota</taxon>
    </lineage>
</organism>
<dbReference type="InterPro" id="IPR027417">
    <property type="entry name" value="P-loop_NTPase"/>
</dbReference>
<dbReference type="Proteomes" id="UP000233256">
    <property type="component" value="Unassembled WGS sequence"/>
</dbReference>
<dbReference type="EMBL" id="PGXC01000005">
    <property type="protein sequence ID" value="PKK90654.1"/>
    <property type="molecule type" value="Genomic_DNA"/>
</dbReference>
<dbReference type="GO" id="GO:0005829">
    <property type="term" value="C:cytosol"/>
    <property type="evidence" value="ECO:0007669"/>
    <property type="project" value="TreeGrafter"/>
</dbReference>
<comment type="caution">
    <text evidence="5">The sequence shown here is derived from an EMBL/GenBank/DDBJ whole genome shotgun (WGS) entry which is preliminary data.</text>
</comment>
<dbReference type="Gene3D" id="3.40.50.1010">
    <property type="entry name" value="5'-nuclease"/>
    <property type="match status" value="1"/>
</dbReference>
<dbReference type="PANTHER" id="PTHR30473">
    <property type="entry name" value="PROTEIN PHOH"/>
    <property type="match status" value="1"/>
</dbReference>
<proteinExistence type="inferred from homology"/>
<evidence type="ECO:0000256" key="1">
    <source>
        <dbReference type="ARBA" id="ARBA00022741"/>
    </source>
</evidence>
<dbReference type="SMART" id="SM00670">
    <property type="entry name" value="PINc"/>
    <property type="match status" value="1"/>
</dbReference>
<accession>A0A2N1PQP7</accession>
<name>A0A2N1PQP7_9BACT</name>
<protein>
    <submittedName>
        <fullName evidence="5">Phosphate starvation-inducible protein PhoH</fullName>
    </submittedName>
</protein>
<dbReference type="Pfam" id="PF02562">
    <property type="entry name" value="PhoH"/>
    <property type="match status" value="1"/>
</dbReference>
<dbReference type="CDD" id="cd09883">
    <property type="entry name" value="PIN_VapC_PhoHL-ATPase"/>
    <property type="match status" value="1"/>
</dbReference>
<evidence type="ECO:0000256" key="3">
    <source>
        <dbReference type="ARBA" id="ARBA00046345"/>
    </source>
</evidence>
<dbReference type="AlphaFoldDB" id="A0A2N1PQP7"/>
<dbReference type="FunFam" id="3.40.50.300:FF:000013">
    <property type="entry name" value="PhoH family ATPase"/>
    <property type="match status" value="1"/>
</dbReference>
<keyword evidence="1" id="KW-0547">Nucleotide-binding</keyword>
<dbReference type="InterPro" id="IPR002716">
    <property type="entry name" value="PIN_dom"/>
</dbReference>
<comment type="similarity">
    <text evidence="3">In the N-terminal section; belongs to the PINc/VapC protein family.</text>
</comment>
<dbReference type="Pfam" id="PF13638">
    <property type="entry name" value="PIN_4"/>
    <property type="match status" value="1"/>
</dbReference>
<dbReference type="InterPro" id="IPR051451">
    <property type="entry name" value="PhoH2-like"/>
</dbReference>
<evidence type="ECO:0000313" key="6">
    <source>
        <dbReference type="Proteomes" id="UP000233256"/>
    </source>
</evidence>
<dbReference type="GO" id="GO:0005524">
    <property type="term" value="F:ATP binding"/>
    <property type="evidence" value="ECO:0007669"/>
    <property type="project" value="UniProtKB-KW"/>
</dbReference>
<gene>
    <name evidence="5" type="ORF">CVV64_09540</name>
</gene>
<evidence type="ECO:0000313" key="5">
    <source>
        <dbReference type="EMBL" id="PKK90654.1"/>
    </source>
</evidence>
<dbReference type="InterPro" id="IPR029060">
    <property type="entry name" value="PIN-like_dom_sf"/>
</dbReference>
<feature type="domain" description="PIN" evidence="4">
    <location>
        <begin position="3"/>
        <end position="128"/>
    </location>
</feature>
<evidence type="ECO:0000259" key="4">
    <source>
        <dbReference type="SMART" id="SM00670"/>
    </source>
</evidence>
<evidence type="ECO:0000256" key="2">
    <source>
        <dbReference type="ARBA" id="ARBA00022840"/>
    </source>
</evidence>
<dbReference type="SUPFAM" id="SSF52540">
    <property type="entry name" value="P-loop containing nucleoside triphosphate hydrolases"/>
    <property type="match status" value="1"/>
</dbReference>
<dbReference type="Gene3D" id="3.40.50.300">
    <property type="entry name" value="P-loop containing nucleotide triphosphate hydrolases"/>
    <property type="match status" value="1"/>
</dbReference>
<reference evidence="5 6" key="1">
    <citation type="journal article" date="2017" name="ISME J.">
        <title>Potential for microbial H2 and metal transformations associated with novel bacteria and archaea in deep terrestrial subsurface sediments.</title>
        <authorList>
            <person name="Hernsdorf A.W."/>
            <person name="Amano Y."/>
            <person name="Miyakawa K."/>
            <person name="Ise K."/>
            <person name="Suzuki Y."/>
            <person name="Anantharaman K."/>
            <person name="Probst A."/>
            <person name="Burstein D."/>
            <person name="Thomas B.C."/>
            <person name="Banfield J.F."/>
        </authorList>
    </citation>
    <scope>NUCLEOTIDE SEQUENCE [LARGE SCALE GENOMIC DNA]</scope>
    <source>
        <strain evidence="5">HGW-Wallbacteria-1</strain>
    </source>
</reference>
<dbReference type="PANTHER" id="PTHR30473:SF2">
    <property type="entry name" value="PIN DOMAIN-CONTAINING PROTEIN"/>
    <property type="match status" value="1"/>
</dbReference>
<dbReference type="InterPro" id="IPR003714">
    <property type="entry name" value="PhoH"/>
</dbReference>